<comment type="caution">
    <text evidence="6">The sequence shown here is derived from an EMBL/GenBank/DDBJ whole genome shotgun (WGS) entry which is preliminary data.</text>
</comment>
<keyword evidence="2" id="KW-0238">DNA-binding</keyword>
<dbReference type="Proteomes" id="UP000295515">
    <property type="component" value="Unassembled WGS sequence"/>
</dbReference>
<keyword evidence="1" id="KW-0805">Transcription regulation</keyword>
<dbReference type="GO" id="GO:0003700">
    <property type="term" value="F:DNA-binding transcription factor activity"/>
    <property type="evidence" value="ECO:0007669"/>
    <property type="project" value="InterPro"/>
</dbReference>
<name>A0A4R3Z7L8_9FIRM</name>
<reference evidence="6 7" key="1">
    <citation type="submission" date="2019-03" db="EMBL/GenBank/DDBJ databases">
        <title>Genomic Encyclopedia of Type Strains, Phase IV (KMG-IV): sequencing the most valuable type-strain genomes for metagenomic binning, comparative biology and taxonomic classification.</title>
        <authorList>
            <person name="Goeker M."/>
        </authorList>
    </citation>
    <scope>NUCLEOTIDE SEQUENCE [LARGE SCALE GENOMIC DNA]</scope>
    <source>
        <strain evidence="6 7">DSM 29487</strain>
    </source>
</reference>
<dbReference type="GO" id="GO:1901135">
    <property type="term" value="P:carbohydrate derivative metabolic process"/>
    <property type="evidence" value="ECO:0007669"/>
    <property type="project" value="InterPro"/>
</dbReference>
<dbReference type="PANTHER" id="PTHR30514">
    <property type="entry name" value="GLUCOKINASE"/>
    <property type="match status" value="1"/>
</dbReference>
<protein>
    <submittedName>
        <fullName evidence="6">RpiR family transcriptional regulator</fullName>
    </submittedName>
</protein>
<gene>
    <name evidence="6" type="ORF">EDD60_103111</name>
</gene>
<dbReference type="InterPro" id="IPR000281">
    <property type="entry name" value="HTH_RpiR"/>
</dbReference>
<evidence type="ECO:0000313" key="6">
    <source>
        <dbReference type="EMBL" id="TCW01655.1"/>
    </source>
</evidence>
<dbReference type="InterPro" id="IPR001347">
    <property type="entry name" value="SIS_dom"/>
</dbReference>
<evidence type="ECO:0000313" key="7">
    <source>
        <dbReference type="Proteomes" id="UP000295515"/>
    </source>
</evidence>
<keyword evidence="3" id="KW-0804">Transcription</keyword>
<dbReference type="PROSITE" id="PS51071">
    <property type="entry name" value="HTH_RPIR"/>
    <property type="match status" value="1"/>
</dbReference>
<sequence>MRLEELISKNYNQLNENDLYIWQYISAHRKECEKLSIDELASRCHVSRTTVLRFSKRLGLKGYAELKVYLRIDNQNYQYKQTGVELVYERYQAYIKDIKKRDMTRVIEVIANAKNTYAYGTGSIQNNVAAELKRSFLIVNKMFFTIQSTNETNAFEEIITDQDLIVIISYSGENEQAVQFAKKLKMKGVPIISITATQNNTLSHLADEALYVDVPNIVNPLGPRYEGLVNYFILIDFILVKYMDYYERKMNSDIR</sequence>
<keyword evidence="7" id="KW-1185">Reference proteome</keyword>
<dbReference type="GO" id="GO:0003677">
    <property type="term" value="F:DNA binding"/>
    <property type="evidence" value="ECO:0007669"/>
    <property type="project" value="UniProtKB-KW"/>
</dbReference>
<dbReference type="InterPro" id="IPR047640">
    <property type="entry name" value="RpiR-like"/>
</dbReference>
<evidence type="ECO:0000259" key="5">
    <source>
        <dbReference type="PROSITE" id="PS51464"/>
    </source>
</evidence>
<proteinExistence type="predicted"/>
<dbReference type="RefSeq" id="WP_066449037.1">
    <property type="nucleotide sequence ID" value="NZ_JANKBF010000001.1"/>
</dbReference>
<dbReference type="PROSITE" id="PS51464">
    <property type="entry name" value="SIS"/>
    <property type="match status" value="1"/>
</dbReference>
<evidence type="ECO:0000256" key="3">
    <source>
        <dbReference type="ARBA" id="ARBA00023163"/>
    </source>
</evidence>
<dbReference type="InterPro" id="IPR035472">
    <property type="entry name" value="RpiR-like_SIS"/>
</dbReference>
<dbReference type="InterPro" id="IPR009057">
    <property type="entry name" value="Homeodomain-like_sf"/>
</dbReference>
<dbReference type="SUPFAM" id="SSF46689">
    <property type="entry name" value="Homeodomain-like"/>
    <property type="match status" value="1"/>
</dbReference>
<dbReference type="Gene3D" id="1.10.10.10">
    <property type="entry name" value="Winged helix-like DNA-binding domain superfamily/Winged helix DNA-binding domain"/>
    <property type="match status" value="1"/>
</dbReference>
<dbReference type="AlphaFoldDB" id="A0A4R3Z7L8"/>
<organism evidence="6 7">
    <name type="scientific">Longibaculum muris</name>
    <dbReference type="NCBI Taxonomy" id="1796628"/>
    <lineage>
        <taxon>Bacteria</taxon>
        <taxon>Bacillati</taxon>
        <taxon>Bacillota</taxon>
        <taxon>Erysipelotrichia</taxon>
        <taxon>Erysipelotrichales</taxon>
        <taxon>Coprobacillaceae</taxon>
        <taxon>Longibaculum</taxon>
    </lineage>
</organism>
<dbReference type="InterPro" id="IPR036388">
    <property type="entry name" value="WH-like_DNA-bd_sf"/>
</dbReference>
<feature type="domain" description="HTH rpiR-type" evidence="4">
    <location>
        <begin position="1"/>
        <end position="77"/>
    </location>
</feature>
<dbReference type="GeneID" id="98914595"/>
<dbReference type="PANTHER" id="PTHR30514:SF1">
    <property type="entry name" value="HTH-TYPE TRANSCRIPTIONAL REGULATOR HEXR-RELATED"/>
    <property type="match status" value="1"/>
</dbReference>
<feature type="domain" description="SIS" evidence="5">
    <location>
        <begin position="106"/>
        <end position="248"/>
    </location>
</feature>
<evidence type="ECO:0000256" key="2">
    <source>
        <dbReference type="ARBA" id="ARBA00023125"/>
    </source>
</evidence>
<dbReference type="Pfam" id="PF01380">
    <property type="entry name" value="SIS"/>
    <property type="match status" value="1"/>
</dbReference>
<accession>A0A4R3Z7L8</accession>
<dbReference type="InterPro" id="IPR046348">
    <property type="entry name" value="SIS_dom_sf"/>
</dbReference>
<evidence type="ECO:0000259" key="4">
    <source>
        <dbReference type="PROSITE" id="PS51071"/>
    </source>
</evidence>
<dbReference type="Pfam" id="PF01418">
    <property type="entry name" value="HTH_6"/>
    <property type="match status" value="1"/>
</dbReference>
<dbReference type="Gene3D" id="3.40.50.10490">
    <property type="entry name" value="Glucose-6-phosphate isomerase like protein, domain 1"/>
    <property type="match status" value="1"/>
</dbReference>
<dbReference type="CDD" id="cd05013">
    <property type="entry name" value="SIS_RpiR"/>
    <property type="match status" value="1"/>
</dbReference>
<dbReference type="GO" id="GO:0097367">
    <property type="term" value="F:carbohydrate derivative binding"/>
    <property type="evidence" value="ECO:0007669"/>
    <property type="project" value="InterPro"/>
</dbReference>
<dbReference type="EMBL" id="SMCQ01000003">
    <property type="protein sequence ID" value="TCW01655.1"/>
    <property type="molecule type" value="Genomic_DNA"/>
</dbReference>
<dbReference type="SUPFAM" id="SSF53697">
    <property type="entry name" value="SIS domain"/>
    <property type="match status" value="1"/>
</dbReference>
<evidence type="ECO:0000256" key="1">
    <source>
        <dbReference type="ARBA" id="ARBA00023015"/>
    </source>
</evidence>